<accession>A0ABQ2WVY1</accession>
<evidence type="ECO:0000313" key="3">
    <source>
        <dbReference type="Proteomes" id="UP000617743"/>
    </source>
</evidence>
<evidence type="ECO:0000256" key="1">
    <source>
        <dbReference type="SAM" id="MobiDB-lite"/>
    </source>
</evidence>
<comment type="caution">
    <text evidence="2">The sequence shown here is derived from an EMBL/GenBank/DDBJ whole genome shotgun (WGS) entry which is preliminary data.</text>
</comment>
<reference evidence="3" key="1">
    <citation type="journal article" date="2019" name="Int. J. Syst. Evol. Microbiol.">
        <title>The Global Catalogue of Microorganisms (GCM) 10K type strain sequencing project: providing services to taxonomists for standard genome sequencing and annotation.</title>
        <authorList>
            <consortium name="The Broad Institute Genomics Platform"/>
            <consortium name="The Broad Institute Genome Sequencing Center for Infectious Disease"/>
            <person name="Wu L."/>
            <person name="Ma J."/>
        </authorList>
    </citation>
    <scope>NUCLEOTIDE SEQUENCE [LARGE SCALE GENOMIC DNA]</scope>
    <source>
        <strain evidence="3">JCM 4866</strain>
    </source>
</reference>
<dbReference type="EMBL" id="BMWC01000001">
    <property type="protein sequence ID" value="GGW78272.1"/>
    <property type="molecule type" value="Genomic_DNA"/>
</dbReference>
<feature type="compositionally biased region" description="Basic and acidic residues" evidence="1">
    <location>
        <begin position="131"/>
        <end position="144"/>
    </location>
</feature>
<dbReference type="Proteomes" id="UP000617743">
    <property type="component" value="Unassembled WGS sequence"/>
</dbReference>
<proteinExistence type="predicted"/>
<feature type="compositionally biased region" description="Low complexity" evidence="1">
    <location>
        <begin position="42"/>
        <end position="53"/>
    </location>
</feature>
<feature type="region of interest" description="Disordered" evidence="1">
    <location>
        <begin position="1"/>
        <end position="53"/>
    </location>
</feature>
<keyword evidence="3" id="KW-1185">Reference proteome</keyword>
<organism evidence="2 3">
    <name type="scientific">Streptomyces lomondensis</name>
    <dbReference type="NCBI Taxonomy" id="68229"/>
    <lineage>
        <taxon>Bacteria</taxon>
        <taxon>Bacillati</taxon>
        <taxon>Actinomycetota</taxon>
        <taxon>Actinomycetes</taxon>
        <taxon>Kitasatosporales</taxon>
        <taxon>Streptomycetaceae</taxon>
        <taxon>Streptomyces</taxon>
    </lineage>
</organism>
<name>A0ABQ2WVY1_9ACTN</name>
<gene>
    <name evidence="2" type="ORF">GCM10010383_02040</name>
</gene>
<feature type="region of interest" description="Disordered" evidence="1">
    <location>
        <begin position="107"/>
        <end position="153"/>
    </location>
</feature>
<sequence length="153" mass="15720">MDVVRAQGELPGQRVPGRGQSPLGAERGLGSAGRAGGEVEQEAVARGGAGAVRPGVRVGGEEVGVLRRVRHQQAYAGQVQALEQRQVGPLGDQDPALGVQDVAGEFGTTASGVDAGDRRPGQGRRAQPKGELGRVVEQDAEVRFGGRGQQVGQ</sequence>
<protein>
    <submittedName>
        <fullName evidence="2">Uncharacterized protein</fullName>
    </submittedName>
</protein>
<evidence type="ECO:0000313" key="2">
    <source>
        <dbReference type="EMBL" id="GGW78272.1"/>
    </source>
</evidence>